<evidence type="ECO:0000313" key="2">
    <source>
        <dbReference type="Proteomes" id="UP000323930"/>
    </source>
</evidence>
<protein>
    <submittedName>
        <fullName evidence="1">Uncharacterized protein</fullName>
    </submittedName>
</protein>
<name>A0A5D0IM65_9FLAO</name>
<dbReference type="EMBL" id="VSDQ01000409">
    <property type="protein sequence ID" value="TYA84268.1"/>
    <property type="molecule type" value="Genomic_DNA"/>
</dbReference>
<sequence>MRQLKLIWDFKGPDAFKIAEHHVIHLKEYINLEGLELNITGVERISDFHTIAFLVVPENEMPKVRDALKPHRGQVYTQG</sequence>
<dbReference type="RefSeq" id="WP_148540700.1">
    <property type="nucleotide sequence ID" value="NZ_VSDQ01000409.1"/>
</dbReference>
<organism evidence="1 2">
    <name type="scientific">Seonamhaeicola marinus</name>
    <dbReference type="NCBI Taxonomy" id="1912246"/>
    <lineage>
        <taxon>Bacteria</taxon>
        <taxon>Pseudomonadati</taxon>
        <taxon>Bacteroidota</taxon>
        <taxon>Flavobacteriia</taxon>
        <taxon>Flavobacteriales</taxon>
        <taxon>Flavobacteriaceae</taxon>
    </lineage>
</organism>
<gene>
    <name evidence="1" type="ORF">FUA24_06365</name>
</gene>
<reference evidence="1 2" key="1">
    <citation type="submission" date="2019-08" db="EMBL/GenBank/DDBJ databases">
        <title>Seonamhaeicola sediminis sp. nov., isolated from marine sediment.</title>
        <authorList>
            <person name="Cao W.R."/>
        </authorList>
    </citation>
    <scope>NUCLEOTIDE SEQUENCE [LARGE SCALE GENOMIC DNA]</scope>
    <source>
        <strain evidence="1 2">B011</strain>
    </source>
</reference>
<keyword evidence="2" id="KW-1185">Reference proteome</keyword>
<accession>A0A5D0IM65</accession>
<dbReference type="OrthoDB" id="1445783at2"/>
<proteinExistence type="predicted"/>
<dbReference type="Proteomes" id="UP000323930">
    <property type="component" value="Unassembled WGS sequence"/>
</dbReference>
<dbReference type="AlphaFoldDB" id="A0A5D0IM65"/>
<evidence type="ECO:0000313" key="1">
    <source>
        <dbReference type="EMBL" id="TYA84268.1"/>
    </source>
</evidence>
<comment type="caution">
    <text evidence="1">The sequence shown here is derived from an EMBL/GenBank/DDBJ whole genome shotgun (WGS) entry which is preliminary data.</text>
</comment>